<dbReference type="InterPro" id="IPR003691">
    <property type="entry name" value="FluC"/>
</dbReference>
<feature type="transmembrane region" description="Helical" evidence="12">
    <location>
        <begin position="104"/>
        <end position="126"/>
    </location>
</feature>
<dbReference type="NCBIfam" id="TIGR00494">
    <property type="entry name" value="crcB"/>
    <property type="match status" value="1"/>
</dbReference>
<keyword evidence="2 12" id="KW-1003">Cell membrane</keyword>
<proteinExistence type="inferred from homology"/>
<evidence type="ECO:0000256" key="12">
    <source>
        <dbReference type="HAMAP-Rule" id="MF_00454"/>
    </source>
</evidence>
<comment type="caution">
    <text evidence="13">The sequence shown here is derived from an EMBL/GenBank/DDBJ whole genome shotgun (WGS) entry which is preliminary data.</text>
</comment>
<keyword evidence="9 12" id="KW-0407">Ion channel</keyword>
<evidence type="ECO:0000256" key="9">
    <source>
        <dbReference type="ARBA" id="ARBA00023303"/>
    </source>
</evidence>
<evidence type="ECO:0000256" key="7">
    <source>
        <dbReference type="ARBA" id="ARBA00023065"/>
    </source>
</evidence>
<name>A0A3N4W8W8_9GAMM</name>
<keyword evidence="4 12" id="KW-0812">Transmembrane</keyword>
<evidence type="ECO:0000313" key="13">
    <source>
        <dbReference type="EMBL" id="RPE81674.1"/>
    </source>
</evidence>
<dbReference type="EMBL" id="RKQN01000001">
    <property type="protein sequence ID" value="RPE81674.1"/>
    <property type="molecule type" value="Genomic_DNA"/>
</dbReference>
<sequence length="133" mass="13293">MDAFSALAVFAGAGLGALLRWALGLALNPLVPALPLGTLAANVLGGLLMGCALGVFDQFQSLPPAARLAVTTGFLGGLTTFSTFSAESVALLLRGDYRWAGLHLLAHVGASLLAALAGLAATRALLRLVGGAP</sequence>
<keyword evidence="12" id="KW-0479">Metal-binding</keyword>
<keyword evidence="3" id="KW-0997">Cell inner membrane</keyword>
<keyword evidence="6 12" id="KW-0915">Sodium</keyword>
<evidence type="ECO:0000256" key="1">
    <source>
        <dbReference type="ARBA" id="ARBA00004651"/>
    </source>
</evidence>
<reference evidence="13 14" key="1">
    <citation type="submission" date="2018-11" db="EMBL/GenBank/DDBJ databases">
        <title>Genomic Encyclopedia of Type Strains, Phase IV (KMG-IV): sequencing the most valuable type-strain genomes for metagenomic binning, comparative biology and taxonomic classification.</title>
        <authorList>
            <person name="Goeker M."/>
        </authorList>
    </citation>
    <scope>NUCLEOTIDE SEQUENCE [LARGE SCALE GENOMIC DNA]</scope>
    <source>
        <strain evidence="13 14">DSM 25623</strain>
    </source>
</reference>
<evidence type="ECO:0000256" key="11">
    <source>
        <dbReference type="ARBA" id="ARBA00035585"/>
    </source>
</evidence>
<evidence type="ECO:0000256" key="8">
    <source>
        <dbReference type="ARBA" id="ARBA00023136"/>
    </source>
</evidence>
<feature type="transmembrane region" description="Helical" evidence="12">
    <location>
        <begin position="34"/>
        <end position="56"/>
    </location>
</feature>
<evidence type="ECO:0000256" key="4">
    <source>
        <dbReference type="ARBA" id="ARBA00022692"/>
    </source>
</evidence>
<dbReference type="PANTHER" id="PTHR28259:SF1">
    <property type="entry name" value="FLUORIDE EXPORT PROTEIN 1-RELATED"/>
    <property type="match status" value="1"/>
</dbReference>
<organism evidence="13 14">
    <name type="scientific">Vulcaniibacterium tengchongense</name>
    <dbReference type="NCBI Taxonomy" id="1273429"/>
    <lineage>
        <taxon>Bacteria</taxon>
        <taxon>Pseudomonadati</taxon>
        <taxon>Pseudomonadota</taxon>
        <taxon>Gammaproteobacteria</taxon>
        <taxon>Lysobacterales</taxon>
        <taxon>Lysobacteraceae</taxon>
        <taxon>Vulcaniibacterium</taxon>
    </lineage>
</organism>
<evidence type="ECO:0000256" key="5">
    <source>
        <dbReference type="ARBA" id="ARBA00022989"/>
    </source>
</evidence>
<protein>
    <recommendedName>
        <fullName evidence="12">Fluoride-specific ion channel FluC</fullName>
    </recommendedName>
</protein>
<evidence type="ECO:0000256" key="2">
    <source>
        <dbReference type="ARBA" id="ARBA00022475"/>
    </source>
</evidence>
<comment type="catalytic activity">
    <reaction evidence="11">
        <text>fluoride(in) = fluoride(out)</text>
        <dbReference type="Rhea" id="RHEA:76159"/>
        <dbReference type="ChEBI" id="CHEBI:17051"/>
    </reaction>
    <physiologicalReaction direction="left-to-right" evidence="11">
        <dbReference type="Rhea" id="RHEA:76160"/>
    </physiologicalReaction>
</comment>
<comment type="subcellular location">
    <subcellularLocation>
        <location evidence="1 12">Cell membrane</location>
        <topology evidence="1 12">Multi-pass membrane protein</topology>
    </subcellularLocation>
</comment>
<dbReference type="PANTHER" id="PTHR28259">
    <property type="entry name" value="FLUORIDE EXPORT PROTEIN 1-RELATED"/>
    <property type="match status" value="1"/>
</dbReference>
<feature type="binding site" evidence="12">
    <location>
        <position position="79"/>
    </location>
    <ligand>
        <name>Na(+)</name>
        <dbReference type="ChEBI" id="CHEBI:29101"/>
        <note>structural</note>
    </ligand>
</feature>
<keyword evidence="5 12" id="KW-1133">Transmembrane helix</keyword>
<dbReference type="GO" id="GO:0005886">
    <property type="term" value="C:plasma membrane"/>
    <property type="evidence" value="ECO:0007669"/>
    <property type="project" value="UniProtKB-SubCell"/>
</dbReference>
<keyword evidence="12" id="KW-0813">Transport</keyword>
<dbReference type="NCBIfam" id="NF010792">
    <property type="entry name" value="PRK14196.1"/>
    <property type="match status" value="1"/>
</dbReference>
<dbReference type="GO" id="GO:0062054">
    <property type="term" value="F:fluoride channel activity"/>
    <property type="evidence" value="ECO:0007669"/>
    <property type="project" value="UniProtKB-UniRule"/>
</dbReference>
<keyword evidence="14" id="KW-1185">Reference proteome</keyword>
<gene>
    <name evidence="12" type="primary">fluC</name>
    <name evidence="12" type="synonym">crcB</name>
    <name evidence="13" type="ORF">EDC50_0867</name>
</gene>
<evidence type="ECO:0000256" key="10">
    <source>
        <dbReference type="ARBA" id="ARBA00035120"/>
    </source>
</evidence>
<keyword evidence="7 12" id="KW-0406">Ion transport</keyword>
<feature type="transmembrane region" description="Helical" evidence="12">
    <location>
        <begin position="68"/>
        <end position="92"/>
    </location>
</feature>
<dbReference type="AlphaFoldDB" id="A0A3N4W8W8"/>
<evidence type="ECO:0000256" key="3">
    <source>
        <dbReference type="ARBA" id="ARBA00022519"/>
    </source>
</evidence>
<dbReference type="HAMAP" id="MF_00454">
    <property type="entry name" value="FluC"/>
    <property type="match status" value="1"/>
</dbReference>
<dbReference type="GO" id="GO:0046872">
    <property type="term" value="F:metal ion binding"/>
    <property type="evidence" value="ECO:0007669"/>
    <property type="project" value="UniProtKB-KW"/>
</dbReference>
<dbReference type="Proteomes" id="UP000269708">
    <property type="component" value="Unassembled WGS sequence"/>
</dbReference>
<comment type="function">
    <text evidence="12">Fluoride-specific ion channel. Important for reducing fluoride concentration in the cell, thus reducing its toxicity.</text>
</comment>
<keyword evidence="8 12" id="KW-0472">Membrane</keyword>
<feature type="binding site" evidence="12">
    <location>
        <position position="76"/>
    </location>
    <ligand>
        <name>Na(+)</name>
        <dbReference type="ChEBI" id="CHEBI:29101"/>
        <note>structural</note>
    </ligand>
</feature>
<dbReference type="GO" id="GO:0140114">
    <property type="term" value="P:cellular detoxification of fluoride"/>
    <property type="evidence" value="ECO:0007669"/>
    <property type="project" value="UniProtKB-UniRule"/>
</dbReference>
<comment type="similarity">
    <text evidence="10 12">Belongs to the fluoride channel Fluc/FEX (TC 1.A.43) family.</text>
</comment>
<comment type="activity regulation">
    <text evidence="12">Na(+) is not transported, but it plays an essential structural role and its presence is essential for fluoride channel function.</text>
</comment>
<evidence type="ECO:0000256" key="6">
    <source>
        <dbReference type="ARBA" id="ARBA00023053"/>
    </source>
</evidence>
<evidence type="ECO:0000313" key="14">
    <source>
        <dbReference type="Proteomes" id="UP000269708"/>
    </source>
</evidence>
<dbReference type="RefSeq" id="WP_242002988.1">
    <property type="nucleotide sequence ID" value="NZ_RKQN01000001.1"/>
</dbReference>
<dbReference type="Pfam" id="PF02537">
    <property type="entry name" value="CRCB"/>
    <property type="match status" value="1"/>
</dbReference>
<accession>A0A3N4W8W8</accession>